<dbReference type="Gene3D" id="3.10.50.10">
    <property type="match status" value="1"/>
</dbReference>
<dbReference type="InterPro" id="IPR017853">
    <property type="entry name" value="GH"/>
</dbReference>
<evidence type="ECO:0000313" key="11">
    <source>
        <dbReference type="EMBL" id="KAF9457378.1"/>
    </source>
</evidence>
<sequence>MTGPDEIVLKGLVARKADFPNVKILFAVGGWAFSTEDATKTIFTTVVSTSASRTKFITAVKQFLVRYKLDGVDIDFEYPSAMERNAPPSETPDLTAFFQELRSTLPSSAIISIAAPAGYWFLKGFEINKLQNYVTFINMMSYDYHGPWDKNVQGEDGTAKPHTSAQDIEDSIRLYKRAGIDLGKVNLGLAWYGRTFAVGGCTGLGCPMSGGGSPGPCTGESGILSQLEVKDKMKGLTPNYNATSMTYSFNRDGDFITFDDTTSWTAKTNLAKTRCFGGTFVWSLDQGTPTVFVTVTATPTTTITPTPTPTETVSVRCESISSEVRADCQRMVTDIVDTNQYNLNTNKCSTNIGVKTICYKSCCIYLTMDDWRDRNIRAKEIKTAAQAILDSCGGNSLALRDENALSKRNGAIPVLSIILRWNIIAVLGIAEVIIGAVVTALVAGLKELFDDEDERGNFIMKTVTDAQKANPEWNVIGIHPDHDSNFEEPWHHEHVEYDRRDPLGTFGYEIYYLRRGTIRNKGDGGYVNWAYYGLWEKINGDDKNIKFFAPGTRYGVIGPIKATYNYNGRNYEIDTGVCLGDSSACGTCFLDP</sequence>
<keyword evidence="9" id="KW-0812">Transmembrane</keyword>
<gene>
    <name evidence="11" type="ORF">BDZ94DRAFT_1228062</name>
</gene>
<evidence type="ECO:0000256" key="2">
    <source>
        <dbReference type="ARBA" id="ARBA00022801"/>
    </source>
</evidence>
<dbReference type="PROSITE" id="PS51910">
    <property type="entry name" value="GH18_2"/>
    <property type="match status" value="1"/>
</dbReference>
<dbReference type="InterPro" id="IPR001223">
    <property type="entry name" value="Glyco_hydro18_cat"/>
</dbReference>
<dbReference type="PROSITE" id="PS01095">
    <property type="entry name" value="GH18_1"/>
    <property type="match status" value="1"/>
</dbReference>
<dbReference type="SUPFAM" id="SSF54556">
    <property type="entry name" value="Chitinase insertion domain"/>
    <property type="match status" value="1"/>
</dbReference>
<dbReference type="EMBL" id="MU150374">
    <property type="protein sequence ID" value="KAF9457378.1"/>
    <property type="molecule type" value="Genomic_DNA"/>
</dbReference>
<dbReference type="GO" id="GO:0008843">
    <property type="term" value="F:endochitinase activity"/>
    <property type="evidence" value="ECO:0007669"/>
    <property type="project" value="UniProtKB-EC"/>
</dbReference>
<dbReference type="InterPro" id="IPR029070">
    <property type="entry name" value="Chitinase_insertion_sf"/>
</dbReference>
<dbReference type="OrthoDB" id="73875at2759"/>
<evidence type="ECO:0000256" key="6">
    <source>
        <dbReference type="ARBA" id="ARBA00023326"/>
    </source>
</evidence>
<keyword evidence="9" id="KW-0472">Membrane</keyword>
<dbReference type="GO" id="GO:0008061">
    <property type="term" value="F:chitin binding"/>
    <property type="evidence" value="ECO:0007669"/>
    <property type="project" value="InterPro"/>
</dbReference>
<evidence type="ECO:0000256" key="4">
    <source>
        <dbReference type="ARBA" id="ARBA00023277"/>
    </source>
</evidence>
<evidence type="ECO:0000256" key="7">
    <source>
        <dbReference type="RuleBase" id="RU000489"/>
    </source>
</evidence>
<evidence type="ECO:0000256" key="3">
    <source>
        <dbReference type="ARBA" id="ARBA00023024"/>
    </source>
</evidence>
<feature type="transmembrane region" description="Helical" evidence="9">
    <location>
        <begin position="421"/>
        <end position="445"/>
    </location>
</feature>
<dbReference type="PANTHER" id="PTHR11177">
    <property type="entry name" value="CHITINASE"/>
    <property type="match status" value="1"/>
</dbReference>
<dbReference type="Proteomes" id="UP000807353">
    <property type="component" value="Unassembled WGS sequence"/>
</dbReference>
<dbReference type="GO" id="GO:0000272">
    <property type="term" value="P:polysaccharide catabolic process"/>
    <property type="evidence" value="ECO:0007669"/>
    <property type="project" value="UniProtKB-KW"/>
</dbReference>
<dbReference type="SUPFAM" id="SSF51445">
    <property type="entry name" value="(Trans)glycosidases"/>
    <property type="match status" value="1"/>
</dbReference>
<keyword evidence="9" id="KW-1133">Transmembrane helix</keyword>
<comment type="caution">
    <text evidence="11">The sequence shown here is derived from an EMBL/GenBank/DDBJ whole genome shotgun (WGS) entry which is preliminary data.</text>
</comment>
<evidence type="ECO:0000256" key="1">
    <source>
        <dbReference type="ARBA" id="ARBA00000822"/>
    </source>
</evidence>
<dbReference type="Gene3D" id="3.20.20.80">
    <property type="entry name" value="Glycosidases"/>
    <property type="match status" value="1"/>
</dbReference>
<dbReference type="InterPro" id="IPR001579">
    <property type="entry name" value="Glyco_hydro_18_chit_AS"/>
</dbReference>
<dbReference type="InterPro" id="IPR050314">
    <property type="entry name" value="Glycosyl_Hydrlase_18"/>
</dbReference>
<reference evidence="11" key="1">
    <citation type="submission" date="2020-11" db="EMBL/GenBank/DDBJ databases">
        <authorList>
            <consortium name="DOE Joint Genome Institute"/>
            <person name="Ahrendt S."/>
            <person name="Riley R."/>
            <person name="Andreopoulos W."/>
            <person name="Labutti K."/>
            <person name="Pangilinan J."/>
            <person name="Ruiz-Duenas F.J."/>
            <person name="Barrasa J.M."/>
            <person name="Sanchez-Garcia M."/>
            <person name="Camarero S."/>
            <person name="Miyauchi S."/>
            <person name="Serrano A."/>
            <person name="Linde D."/>
            <person name="Babiker R."/>
            <person name="Drula E."/>
            <person name="Ayuso-Fernandez I."/>
            <person name="Pacheco R."/>
            <person name="Padilla G."/>
            <person name="Ferreira P."/>
            <person name="Barriuso J."/>
            <person name="Kellner H."/>
            <person name="Castanera R."/>
            <person name="Alfaro M."/>
            <person name="Ramirez L."/>
            <person name="Pisabarro A.G."/>
            <person name="Kuo A."/>
            <person name="Tritt A."/>
            <person name="Lipzen A."/>
            <person name="He G."/>
            <person name="Yan M."/>
            <person name="Ng V."/>
            <person name="Cullen D."/>
            <person name="Martin F."/>
            <person name="Rosso M.-N."/>
            <person name="Henrissat B."/>
            <person name="Hibbett D."/>
            <person name="Martinez A.T."/>
            <person name="Grigoriev I.V."/>
        </authorList>
    </citation>
    <scope>NUCLEOTIDE SEQUENCE</scope>
    <source>
        <strain evidence="11">CBS 247.69</strain>
    </source>
</reference>
<comment type="similarity">
    <text evidence="8">Belongs to the glycosyl hydrolase 18 family.</text>
</comment>
<dbReference type="AlphaFoldDB" id="A0A9P5XV47"/>
<name>A0A9P5XV47_9AGAR</name>
<protein>
    <submittedName>
        <fullName evidence="11">Glycoside hydrolase superfamily</fullName>
    </submittedName>
</protein>
<dbReference type="InterPro" id="IPR011583">
    <property type="entry name" value="Chitinase_II/V-like_cat"/>
</dbReference>
<proteinExistence type="inferred from homology"/>
<evidence type="ECO:0000256" key="5">
    <source>
        <dbReference type="ARBA" id="ARBA00023295"/>
    </source>
</evidence>
<evidence type="ECO:0000313" key="12">
    <source>
        <dbReference type="Proteomes" id="UP000807353"/>
    </source>
</evidence>
<feature type="domain" description="GH18" evidence="10">
    <location>
        <begin position="1"/>
        <end position="298"/>
    </location>
</feature>
<comment type="catalytic activity">
    <reaction evidence="1">
        <text>Random endo-hydrolysis of N-acetyl-beta-D-glucosaminide (1-&gt;4)-beta-linkages in chitin and chitodextrins.</text>
        <dbReference type="EC" id="3.2.1.14"/>
    </reaction>
</comment>
<dbReference type="GO" id="GO:0006032">
    <property type="term" value="P:chitin catabolic process"/>
    <property type="evidence" value="ECO:0007669"/>
    <property type="project" value="UniProtKB-KW"/>
</dbReference>
<evidence type="ECO:0000259" key="10">
    <source>
        <dbReference type="PROSITE" id="PS51910"/>
    </source>
</evidence>
<keyword evidence="5 7" id="KW-0326">Glycosidase</keyword>
<evidence type="ECO:0000256" key="9">
    <source>
        <dbReference type="SAM" id="Phobius"/>
    </source>
</evidence>
<accession>A0A9P5XV47</accession>
<keyword evidence="4" id="KW-0119">Carbohydrate metabolism</keyword>
<keyword evidence="6" id="KW-0624">Polysaccharide degradation</keyword>
<dbReference type="SMART" id="SM00636">
    <property type="entry name" value="Glyco_18"/>
    <property type="match status" value="1"/>
</dbReference>
<keyword evidence="2 7" id="KW-0378">Hydrolase</keyword>
<dbReference type="PANTHER" id="PTHR11177:SF333">
    <property type="entry name" value="CHITINASE"/>
    <property type="match status" value="1"/>
</dbReference>
<dbReference type="Pfam" id="PF00704">
    <property type="entry name" value="Glyco_hydro_18"/>
    <property type="match status" value="1"/>
</dbReference>
<organism evidence="11 12">
    <name type="scientific">Collybia nuda</name>
    <dbReference type="NCBI Taxonomy" id="64659"/>
    <lineage>
        <taxon>Eukaryota</taxon>
        <taxon>Fungi</taxon>
        <taxon>Dikarya</taxon>
        <taxon>Basidiomycota</taxon>
        <taxon>Agaricomycotina</taxon>
        <taxon>Agaricomycetes</taxon>
        <taxon>Agaricomycetidae</taxon>
        <taxon>Agaricales</taxon>
        <taxon>Tricholomatineae</taxon>
        <taxon>Clitocybaceae</taxon>
        <taxon>Collybia</taxon>
    </lineage>
</organism>
<keyword evidence="12" id="KW-1185">Reference proteome</keyword>
<evidence type="ECO:0000256" key="8">
    <source>
        <dbReference type="RuleBase" id="RU004453"/>
    </source>
</evidence>
<keyword evidence="3" id="KW-0146">Chitin degradation</keyword>